<dbReference type="SUPFAM" id="SSF53756">
    <property type="entry name" value="UDP-Glycosyltransferase/glycogen phosphorylase"/>
    <property type="match status" value="1"/>
</dbReference>
<evidence type="ECO:0000256" key="1">
    <source>
        <dbReference type="ARBA" id="ARBA00022676"/>
    </source>
</evidence>
<reference evidence="5 7" key="2">
    <citation type="submission" date="2016-10" db="EMBL/GenBank/DDBJ databases">
        <authorList>
            <person name="Varghese N."/>
            <person name="Submissions S."/>
        </authorList>
    </citation>
    <scope>NUCLEOTIDE SEQUENCE [LARGE SCALE GENOMIC DNA]</scope>
    <source>
        <strain evidence="5 7">CGMCC 1.3889</strain>
    </source>
</reference>
<sequence length="521" mass="59332">MNYFIGRGIDNLLTGIEQAQINRLKLFKKNQIPAQIISFNYSRDTHKKAAVYGLDKQDLCNMFDYYQQSRLVNVHALTVASVRPKGTESELVGFEQDLAAVNCVKNRHVVCQIRYIQLTGQVQQVLWTNQSGKIDHTDSYDERGFFARRSWLDLVGNIKLETYYTPAGKEAITIKYRNYEKLDTEKIKLASGETFDSFNDLKNDFLQKLDAEEISTFFLDREFDPVTFRDMNLAGKRISVIHNAHVGYEETMATEVNKIAEQAGKKERFKPALAYYDRLLQHPGNIDAFLVSTEAQKKDIQKSYPDTKPVFVVPVGFNLNLPSPIELQRRDLYQVIIVSRISPEKGISDAIAAFISVWKQVPQARLVIYGGANGEVSRDYLKQMNEQIIAAGAQNAIRFAGFRHNLKKMYDRSGLFVMTSHSESFNLSMQEALSHGVPVLAYDIKYGPSDMISNGSNGVLVKPNDVNELTVQMKRLLSQPQLLGHMSDGAYRLRKKYSGEIVWRDYQQVIAFLDNQDTVID</sequence>
<keyword evidence="2 5" id="KW-0808">Transferase</keyword>
<keyword evidence="1" id="KW-0328">Glycosyltransferase</keyword>
<keyword evidence="7" id="KW-1185">Reference proteome</keyword>
<dbReference type="Gene3D" id="3.40.50.2000">
    <property type="entry name" value="Glycogen Phosphorylase B"/>
    <property type="match status" value="3"/>
</dbReference>
<dbReference type="OrthoDB" id="570545at2"/>
<dbReference type="STRING" id="319653.SAMN04487973_101240"/>
<dbReference type="Pfam" id="PF00534">
    <property type="entry name" value="Glycos_transf_1"/>
    <property type="match status" value="1"/>
</dbReference>
<evidence type="ECO:0000259" key="3">
    <source>
        <dbReference type="Pfam" id="PF00534"/>
    </source>
</evidence>
<feature type="domain" description="Glycosyl transferase family 1" evidence="3">
    <location>
        <begin position="331"/>
        <end position="491"/>
    </location>
</feature>
<dbReference type="RefSeq" id="WP_057805474.1">
    <property type="nucleotide sequence ID" value="NZ_BJYP01000003.1"/>
</dbReference>
<dbReference type="EMBL" id="JQBY01000005">
    <property type="protein sequence ID" value="KRN83035.1"/>
    <property type="molecule type" value="Genomic_DNA"/>
</dbReference>
<reference evidence="4 6" key="1">
    <citation type="journal article" date="2015" name="Genome Announc.">
        <title>Expanding the biotechnology potential of lactobacilli through comparative genomics of 213 strains and associated genera.</title>
        <authorList>
            <person name="Sun Z."/>
            <person name="Harris H.M."/>
            <person name="McCann A."/>
            <person name="Guo C."/>
            <person name="Argimon S."/>
            <person name="Zhang W."/>
            <person name="Yang X."/>
            <person name="Jeffery I.B."/>
            <person name="Cooney J.C."/>
            <person name="Kagawa T.F."/>
            <person name="Liu W."/>
            <person name="Song Y."/>
            <person name="Salvetti E."/>
            <person name="Wrobel A."/>
            <person name="Rasinkangas P."/>
            <person name="Parkhill J."/>
            <person name="Rea M.C."/>
            <person name="O'Sullivan O."/>
            <person name="Ritari J."/>
            <person name="Douillard F.P."/>
            <person name="Paul Ross R."/>
            <person name="Yang R."/>
            <person name="Briner A.E."/>
            <person name="Felis G.E."/>
            <person name="de Vos W.M."/>
            <person name="Barrangou R."/>
            <person name="Klaenhammer T.R."/>
            <person name="Caufield P.W."/>
            <person name="Cui Y."/>
            <person name="Zhang H."/>
            <person name="O'Toole P.W."/>
        </authorList>
    </citation>
    <scope>NUCLEOTIDE SEQUENCE [LARGE SCALE GENOMIC DNA]</scope>
    <source>
        <strain evidence="4 6">DSM 22301</strain>
    </source>
</reference>
<dbReference type="Proteomes" id="UP000051749">
    <property type="component" value="Unassembled WGS sequence"/>
</dbReference>
<evidence type="ECO:0000313" key="4">
    <source>
        <dbReference type="EMBL" id="KRN83035.1"/>
    </source>
</evidence>
<accession>A0A0R2K106</accession>
<dbReference type="InterPro" id="IPR001296">
    <property type="entry name" value="Glyco_trans_1"/>
</dbReference>
<dbReference type="EMBL" id="FOGK01000001">
    <property type="protein sequence ID" value="SER08045.1"/>
    <property type="molecule type" value="Genomic_DNA"/>
</dbReference>
<dbReference type="Proteomes" id="UP000182818">
    <property type="component" value="Unassembled WGS sequence"/>
</dbReference>
<evidence type="ECO:0000256" key="2">
    <source>
        <dbReference type="ARBA" id="ARBA00022679"/>
    </source>
</evidence>
<evidence type="ECO:0000313" key="5">
    <source>
        <dbReference type="EMBL" id="SER08045.1"/>
    </source>
</evidence>
<evidence type="ECO:0000313" key="6">
    <source>
        <dbReference type="Proteomes" id="UP000051749"/>
    </source>
</evidence>
<dbReference type="AlphaFoldDB" id="A0A0R2K106"/>
<organism evidence="4 6">
    <name type="scientific">Pediococcus ethanolidurans</name>
    <dbReference type="NCBI Taxonomy" id="319653"/>
    <lineage>
        <taxon>Bacteria</taxon>
        <taxon>Bacillati</taxon>
        <taxon>Bacillota</taxon>
        <taxon>Bacilli</taxon>
        <taxon>Lactobacillales</taxon>
        <taxon>Lactobacillaceae</taxon>
        <taxon>Pediococcus</taxon>
    </lineage>
</organism>
<protein>
    <submittedName>
        <fullName evidence="5">Glycosyl transferases group 1</fullName>
    </submittedName>
</protein>
<comment type="caution">
    <text evidence="4">The sequence shown here is derived from an EMBL/GenBank/DDBJ whole genome shotgun (WGS) entry which is preliminary data.</text>
</comment>
<dbReference type="GO" id="GO:0016757">
    <property type="term" value="F:glycosyltransferase activity"/>
    <property type="evidence" value="ECO:0007669"/>
    <property type="project" value="UniProtKB-KW"/>
</dbReference>
<dbReference type="PANTHER" id="PTHR12526">
    <property type="entry name" value="GLYCOSYLTRANSFERASE"/>
    <property type="match status" value="1"/>
</dbReference>
<proteinExistence type="predicted"/>
<dbReference type="PANTHER" id="PTHR12526:SF629">
    <property type="entry name" value="TEICHURONIC ACID BIOSYNTHESIS GLYCOSYLTRANSFERASE TUAH-RELATED"/>
    <property type="match status" value="1"/>
</dbReference>
<evidence type="ECO:0000313" key="7">
    <source>
        <dbReference type="Proteomes" id="UP000182818"/>
    </source>
</evidence>
<dbReference type="PATRIC" id="fig|319653.3.peg.1774"/>
<gene>
    <name evidence="4" type="ORF">IV87_GL001745</name>
    <name evidence="5" type="ORF">SAMN04487973_101240</name>
</gene>
<dbReference type="GeneID" id="76043123"/>
<name>A0A0R2K106_9LACO</name>